<organism evidence="1">
    <name type="scientific">Rhizophora mucronata</name>
    <name type="common">Asiatic mangrove</name>
    <dbReference type="NCBI Taxonomy" id="61149"/>
    <lineage>
        <taxon>Eukaryota</taxon>
        <taxon>Viridiplantae</taxon>
        <taxon>Streptophyta</taxon>
        <taxon>Embryophyta</taxon>
        <taxon>Tracheophyta</taxon>
        <taxon>Spermatophyta</taxon>
        <taxon>Magnoliopsida</taxon>
        <taxon>eudicotyledons</taxon>
        <taxon>Gunneridae</taxon>
        <taxon>Pentapetalae</taxon>
        <taxon>rosids</taxon>
        <taxon>fabids</taxon>
        <taxon>Malpighiales</taxon>
        <taxon>Rhizophoraceae</taxon>
        <taxon>Rhizophora</taxon>
    </lineage>
</organism>
<protein>
    <submittedName>
        <fullName evidence="1">Uncharacterized protein</fullName>
    </submittedName>
</protein>
<proteinExistence type="predicted"/>
<sequence>MHCHKCVHVSPANTKTKVITALSSPITQDNARELLQHKYLYKDKKKESIFFL</sequence>
<name>A0A2P2ITZ6_RHIMU</name>
<dbReference type="EMBL" id="GGEC01004218">
    <property type="protein sequence ID" value="MBW84701.1"/>
    <property type="molecule type" value="Transcribed_RNA"/>
</dbReference>
<dbReference type="AlphaFoldDB" id="A0A2P2ITZ6"/>
<evidence type="ECO:0000313" key="1">
    <source>
        <dbReference type="EMBL" id="MBW84701.1"/>
    </source>
</evidence>
<accession>A0A2P2ITZ6</accession>
<reference evidence="1" key="1">
    <citation type="submission" date="2018-02" db="EMBL/GenBank/DDBJ databases">
        <title>Rhizophora mucronata_Transcriptome.</title>
        <authorList>
            <person name="Meera S.P."/>
            <person name="Sreeshan A."/>
            <person name="Augustine A."/>
        </authorList>
    </citation>
    <scope>NUCLEOTIDE SEQUENCE</scope>
    <source>
        <tissue evidence="1">Leaf</tissue>
    </source>
</reference>